<evidence type="ECO:0000313" key="1">
    <source>
        <dbReference type="EMBL" id="SJN28019.1"/>
    </source>
</evidence>
<name>A0A1R4J7S9_9ACTN</name>
<dbReference type="STRING" id="1255658.FM114_05910"/>
<evidence type="ECO:0000313" key="2">
    <source>
        <dbReference type="Proteomes" id="UP000188342"/>
    </source>
</evidence>
<dbReference type="AlphaFoldDB" id="A0A1R4J7S9"/>
<dbReference type="RefSeq" id="WP_256762901.1">
    <property type="nucleotide sequence ID" value="NZ_FUKQ01000024.1"/>
</dbReference>
<dbReference type="Proteomes" id="UP000188342">
    <property type="component" value="Unassembled WGS sequence"/>
</dbReference>
<protein>
    <submittedName>
        <fullName evidence="1">Uncharacterized protein</fullName>
    </submittedName>
</protein>
<keyword evidence="2" id="KW-1185">Reference proteome</keyword>
<dbReference type="EMBL" id="FUKQ01000024">
    <property type="protein sequence ID" value="SJN28019.1"/>
    <property type="molecule type" value="Genomic_DNA"/>
</dbReference>
<organism evidence="1 2">
    <name type="scientific">Luteococcus japonicus LSP_Lj1</name>
    <dbReference type="NCBI Taxonomy" id="1255658"/>
    <lineage>
        <taxon>Bacteria</taxon>
        <taxon>Bacillati</taxon>
        <taxon>Actinomycetota</taxon>
        <taxon>Actinomycetes</taxon>
        <taxon>Propionibacteriales</taxon>
        <taxon>Propionibacteriaceae</taxon>
        <taxon>Luteococcus</taxon>
    </lineage>
</organism>
<gene>
    <name evidence="1" type="ORF">FM114_05910</name>
</gene>
<accession>A0A1R4J7S9</accession>
<sequence>MNEILAHQAADVDTPPAEKASYISYFLCHQSNRSITCLGW</sequence>
<reference evidence="1 2" key="1">
    <citation type="submission" date="2017-02" db="EMBL/GenBank/DDBJ databases">
        <authorList>
            <person name="Peterson S.W."/>
        </authorList>
    </citation>
    <scope>NUCLEOTIDE SEQUENCE [LARGE SCALE GENOMIC DNA]</scope>
    <source>
        <strain evidence="1 2">LSP_Lj1</strain>
    </source>
</reference>
<proteinExistence type="predicted"/>